<organism evidence="1 2">
    <name type="scientific">Plectus sambesii</name>
    <dbReference type="NCBI Taxonomy" id="2011161"/>
    <lineage>
        <taxon>Eukaryota</taxon>
        <taxon>Metazoa</taxon>
        <taxon>Ecdysozoa</taxon>
        <taxon>Nematoda</taxon>
        <taxon>Chromadorea</taxon>
        <taxon>Plectida</taxon>
        <taxon>Plectina</taxon>
        <taxon>Plectoidea</taxon>
        <taxon>Plectidae</taxon>
        <taxon>Plectus</taxon>
    </lineage>
</organism>
<evidence type="ECO:0000313" key="2">
    <source>
        <dbReference type="WBParaSite" id="PSAMB.scaffold2304size24016.g17382.t1"/>
    </source>
</evidence>
<name>A0A914VS08_9BILA</name>
<accession>A0A914VS08</accession>
<reference evidence="2" key="1">
    <citation type="submission" date="2022-11" db="UniProtKB">
        <authorList>
            <consortium name="WormBaseParasite"/>
        </authorList>
    </citation>
    <scope>IDENTIFICATION</scope>
</reference>
<proteinExistence type="predicted"/>
<evidence type="ECO:0000313" key="1">
    <source>
        <dbReference type="Proteomes" id="UP000887566"/>
    </source>
</evidence>
<dbReference type="AlphaFoldDB" id="A0A914VS08"/>
<dbReference type="WBParaSite" id="PSAMB.scaffold2304size24016.g17382.t1">
    <property type="protein sequence ID" value="PSAMB.scaffold2304size24016.g17382.t1"/>
    <property type="gene ID" value="PSAMB.scaffold2304size24016.g17382"/>
</dbReference>
<dbReference type="Proteomes" id="UP000887566">
    <property type="component" value="Unplaced"/>
</dbReference>
<protein>
    <submittedName>
        <fullName evidence="2">Uncharacterized protein</fullName>
    </submittedName>
</protein>
<keyword evidence="1" id="KW-1185">Reference proteome</keyword>
<sequence length="90" mass="10299">MNGRHPSLAEIIGLFQSSQDTSKFRVRALINDPLALPKPLKPEVVRRNTLLQEEMASFHQYFMSTPMTTYQDILNYIDHIIAIGVLSQQL</sequence>